<dbReference type="GO" id="GO:0071230">
    <property type="term" value="P:cellular response to amino acid stimulus"/>
    <property type="evidence" value="ECO:0007669"/>
    <property type="project" value="TreeGrafter"/>
</dbReference>
<dbReference type="GO" id="GO:0005765">
    <property type="term" value="C:lysosomal membrane"/>
    <property type="evidence" value="ECO:0007669"/>
    <property type="project" value="TreeGrafter"/>
</dbReference>
<keyword evidence="2" id="KW-0449">Lipoprotein</keyword>
<evidence type="ECO:0000256" key="1">
    <source>
        <dbReference type="ARBA" id="ARBA00022707"/>
    </source>
</evidence>
<dbReference type="PANTHER" id="PTHR13401">
    <property type="entry name" value="RAGULATOR COMPLEX PROTEIN LAMTOR1"/>
    <property type="match status" value="1"/>
</dbReference>
<keyword evidence="1" id="KW-0519">Myristate</keyword>
<accession>A0A0N5AEH9</accession>
<dbReference type="GO" id="GO:0071986">
    <property type="term" value="C:Ragulator complex"/>
    <property type="evidence" value="ECO:0007669"/>
    <property type="project" value="TreeGrafter"/>
</dbReference>
<dbReference type="GO" id="GO:0001919">
    <property type="term" value="P:regulation of receptor recycling"/>
    <property type="evidence" value="ECO:0007669"/>
    <property type="project" value="TreeGrafter"/>
</dbReference>
<proteinExistence type="predicted"/>
<sequence>MKLKAIFMKICCCDGEVSDDEEMLVDDEDDDGQNNIVASRDRISRESLTNMWIPGSASNSIQGTPVTSNIQADNEEEQMLKEIIDTTRQNIVVIGNTNELAPNDEEIARAKHYESIVKLHDSRLWRLHPPTSSDGLSFLIFNYAMKLHNCFIVALSGLKDMGDLIFDVLTDDPLPDTALSSVKTTARQLQEAVNSDMHIEHKQDIIVYMPLDDQIVDIEI</sequence>
<protein>
    <submittedName>
        <fullName evidence="4">Late endosomal/lysosomal adaptor and MAPK and MTOR activator 1</fullName>
    </submittedName>
</protein>
<dbReference type="AlphaFoldDB" id="A0A0N5AEH9"/>
<dbReference type="PANTHER" id="PTHR13401:SF2">
    <property type="entry name" value="RAGULATOR COMPLEX PROTEIN LAMTOR1"/>
    <property type="match status" value="1"/>
</dbReference>
<evidence type="ECO:0000313" key="3">
    <source>
        <dbReference type="Proteomes" id="UP000046393"/>
    </source>
</evidence>
<dbReference type="Proteomes" id="UP000046393">
    <property type="component" value="Unplaced"/>
</dbReference>
<dbReference type="GO" id="GO:0060090">
    <property type="term" value="F:molecular adaptor activity"/>
    <property type="evidence" value="ECO:0007669"/>
    <property type="project" value="TreeGrafter"/>
</dbReference>
<keyword evidence="3" id="KW-1185">Reference proteome</keyword>
<name>A0A0N5AEH9_9BILA</name>
<dbReference type="GO" id="GO:0005085">
    <property type="term" value="F:guanyl-nucleotide exchange factor activity"/>
    <property type="evidence" value="ECO:0007669"/>
    <property type="project" value="TreeGrafter"/>
</dbReference>
<evidence type="ECO:0000256" key="2">
    <source>
        <dbReference type="ARBA" id="ARBA00023288"/>
    </source>
</evidence>
<evidence type="ECO:0000313" key="4">
    <source>
        <dbReference type="WBParaSite" id="SMUV_0000263701-mRNA-1"/>
    </source>
</evidence>
<organism evidence="3 4">
    <name type="scientific">Syphacia muris</name>
    <dbReference type="NCBI Taxonomy" id="451379"/>
    <lineage>
        <taxon>Eukaryota</taxon>
        <taxon>Metazoa</taxon>
        <taxon>Ecdysozoa</taxon>
        <taxon>Nematoda</taxon>
        <taxon>Chromadorea</taxon>
        <taxon>Rhabditida</taxon>
        <taxon>Spirurina</taxon>
        <taxon>Oxyuridomorpha</taxon>
        <taxon>Oxyuroidea</taxon>
        <taxon>Oxyuridae</taxon>
        <taxon>Syphacia</taxon>
    </lineage>
</organism>
<dbReference type="GO" id="GO:0043410">
    <property type="term" value="P:positive regulation of MAPK cascade"/>
    <property type="evidence" value="ECO:0007669"/>
    <property type="project" value="TreeGrafter"/>
</dbReference>
<reference evidence="4" key="1">
    <citation type="submission" date="2017-02" db="UniProtKB">
        <authorList>
            <consortium name="WormBaseParasite"/>
        </authorList>
    </citation>
    <scope>IDENTIFICATION</scope>
</reference>
<dbReference type="WBParaSite" id="SMUV_0000263701-mRNA-1">
    <property type="protein sequence ID" value="SMUV_0000263701-mRNA-1"/>
    <property type="gene ID" value="SMUV_0000263701"/>
</dbReference>